<dbReference type="Pfam" id="PF02470">
    <property type="entry name" value="MlaD"/>
    <property type="match status" value="1"/>
</dbReference>
<keyword evidence="6" id="KW-1185">Reference proteome</keyword>
<dbReference type="EMBL" id="AP022613">
    <property type="protein sequence ID" value="BBZ38854.1"/>
    <property type="molecule type" value="Genomic_DNA"/>
</dbReference>
<evidence type="ECO:0000313" key="5">
    <source>
        <dbReference type="EMBL" id="BBZ38854.1"/>
    </source>
</evidence>
<dbReference type="OrthoDB" id="4516955at2"/>
<evidence type="ECO:0000259" key="4">
    <source>
        <dbReference type="Pfam" id="PF11887"/>
    </source>
</evidence>
<dbReference type="Pfam" id="PF11887">
    <property type="entry name" value="Mce4_CUP1"/>
    <property type="match status" value="1"/>
</dbReference>
<keyword evidence="2" id="KW-1133">Transmembrane helix</keyword>
<feature type="region of interest" description="Disordered" evidence="1">
    <location>
        <begin position="387"/>
        <end position="482"/>
    </location>
</feature>
<organism evidence="5 6">
    <name type="scientific">Mycobacterium conspicuum</name>
    <dbReference type="NCBI Taxonomy" id="44010"/>
    <lineage>
        <taxon>Bacteria</taxon>
        <taxon>Bacillati</taxon>
        <taxon>Actinomycetota</taxon>
        <taxon>Actinomycetes</taxon>
        <taxon>Mycobacteriales</taxon>
        <taxon>Mycobacteriaceae</taxon>
        <taxon>Mycobacterium</taxon>
    </lineage>
</organism>
<feature type="compositionally biased region" description="Pro residues" evidence="1">
    <location>
        <begin position="415"/>
        <end position="438"/>
    </location>
</feature>
<feature type="domain" description="Mammalian cell entry C-terminal" evidence="4">
    <location>
        <begin position="122"/>
        <end position="298"/>
    </location>
</feature>
<dbReference type="STRING" id="44010.AWC00_05505"/>
<dbReference type="Proteomes" id="UP000467385">
    <property type="component" value="Chromosome"/>
</dbReference>
<reference evidence="5 6" key="1">
    <citation type="journal article" date="2019" name="Emerg. Microbes Infect.">
        <title>Comprehensive subspecies identification of 175 nontuberculous mycobacteria species based on 7547 genomic profiles.</title>
        <authorList>
            <person name="Matsumoto Y."/>
            <person name="Kinjo T."/>
            <person name="Motooka D."/>
            <person name="Nabeya D."/>
            <person name="Jung N."/>
            <person name="Uechi K."/>
            <person name="Horii T."/>
            <person name="Iida T."/>
            <person name="Fujita J."/>
            <person name="Nakamura S."/>
        </authorList>
    </citation>
    <scope>NUCLEOTIDE SEQUENCE [LARGE SCALE GENOMIC DNA]</scope>
    <source>
        <strain evidence="5 6">JCM 14738</strain>
    </source>
</reference>
<name>A0A1X1TN54_9MYCO</name>
<proteinExistence type="predicted"/>
<feature type="transmembrane region" description="Helical" evidence="2">
    <location>
        <begin position="7"/>
        <end position="27"/>
    </location>
</feature>
<dbReference type="InterPro" id="IPR052336">
    <property type="entry name" value="MlaD_Phospholipid_Transporter"/>
</dbReference>
<dbReference type="PANTHER" id="PTHR33371:SF4">
    <property type="entry name" value="INTERMEMBRANE PHOSPHOLIPID TRANSPORT SYSTEM BINDING PROTEIN MLAD"/>
    <property type="match status" value="1"/>
</dbReference>
<feature type="domain" description="Mce/MlaD" evidence="3">
    <location>
        <begin position="34"/>
        <end position="108"/>
    </location>
</feature>
<evidence type="ECO:0000256" key="2">
    <source>
        <dbReference type="SAM" id="Phobius"/>
    </source>
</evidence>
<keyword evidence="2" id="KW-0812">Transmembrane</keyword>
<dbReference type="RefSeq" id="WP_085231707.1">
    <property type="nucleotide sequence ID" value="NZ_AP022613.1"/>
</dbReference>
<dbReference type="AlphaFoldDB" id="A0A1X1TN54"/>
<gene>
    <name evidence="5" type="ORF">MCNS_19170</name>
</gene>
<evidence type="ECO:0000256" key="1">
    <source>
        <dbReference type="SAM" id="MobiDB-lite"/>
    </source>
</evidence>
<accession>A0A1X1TN54</accession>
<protein>
    <submittedName>
        <fullName evidence="5">Mammalian cell entry protein</fullName>
    </submittedName>
</protein>
<evidence type="ECO:0000259" key="3">
    <source>
        <dbReference type="Pfam" id="PF02470"/>
    </source>
</evidence>
<evidence type="ECO:0000313" key="6">
    <source>
        <dbReference type="Proteomes" id="UP000467385"/>
    </source>
</evidence>
<sequence length="482" mass="50543">MITRNRVARVVAAVLVALIGAATLLLVRETFWRPTTISAYFVSATAIYPGDDVRVAGIKVGRITSIQPQGSHVKMTLTVEHGVPVPADAKAVIVAANLISARYVELTPAYRRSGPTSGGPTMPNGAVIPTERTAVPVEWDQVKDQLMRLATELGPNSQVSTPSIARFIDSAANALGGNGDKLRQMLAQLSGVGRILADGSGNIADTIKNLQTFVTALRDSNQQIVQFQNHFATLTSVLNNNRSDLDAALTNLSQAVGEVQRFVAETRDKTSEQVQRLADVTSNLVAHRQDIEQLLHVAGTAVANGYADYNPDTGTILGSVSLNNFSSPTQFLCAAIGAVENTTAPETAKLCGLYLGSALRQLNFNNMPIPFNPYLAPAPHNLLYTDPSLAPGGGAPATTEPPPAVSAYTGLNGDQPPPPGWNRPPAPPGLYAPTPAFPYPALYPGAPPPTPPNVENMLLPGVAAPPGPPTPPGPPSEGTPPS</sequence>
<feature type="compositionally biased region" description="Pro residues" evidence="1">
    <location>
        <begin position="463"/>
        <end position="482"/>
    </location>
</feature>
<dbReference type="InterPro" id="IPR024516">
    <property type="entry name" value="Mce_C"/>
</dbReference>
<dbReference type="InterPro" id="IPR005693">
    <property type="entry name" value="Mce"/>
</dbReference>
<dbReference type="GO" id="GO:0005576">
    <property type="term" value="C:extracellular region"/>
    <property type="evidence" value="ECO:0007669"/>
    <property type="project" value="TreeGrafter"/>
</dbReference>
<dbReference type="PANTHER" id="PTHR33371">
    <property type="entry name" value="INTERMEMBRANE PHOSPHOLIPID TRANSPORT SYSTEM BINDING PROTEIN MLAD-RELATED"/>
    <property type="match status" value="1"/>
</dbReference>
<dbReference type="NCBIfam" id="TIGR00996">
    <property type="entry name" value="Mtu_fam_mce"/>
    <property type="match status" value="1"/>
</dbReference>
<dbReference type="InterPro" id="IPR003399">
    <property type="entry name" value="Mce/MlaD"/>
</dbReference>
<keyword evidence="2" id="KW-0472">Membrane</keyword>